<dbReference type="EMBL" id="LT906468">
    <property type="protein sequence ID" value="SNV55942.1"/>
    <property type="molecule type" value="Genomic_DNA"/>
</dbReference>
<feature type="domain" description="ABC transporter" evidence="4">
    <location>
        <begin position="2"/>
        <end position="217"/>
    </location>
</feature>
<sequence length="225" mass="25654">MIEVINLGKSYGAKAVLKLINVIFEPGKVYGLVGENGSGKTTFFRCLAEMEDYEGKIKTSYKEIKNHLGFLTAEPYFLPKITGEEHIYLMADARKIKLENLQEKNIFKLPLKEYISQYSTGMKKKLAIMAVLFQQNDFIILDEPFNGIDLESSIILEEIIKMLKDKGKTILISSHIFSTLKNSCDVIYQIENGQFSEPYAPSNFGDLEEAMKNKILQNHFNNFSL</sequence>
<dbReference type="Gene3D" id="3.40.50.300">
    <property type="entry name" value="P-loop containing nucleotide triphosphate hydrolases"/>
    <property type="match status" value="1"/>
</dbReference>
<protein>
    <submittedName>
        <fullName evidence="5">ABC-type transporter ATP-binding protein EcsA</fullName>
    </submittedName>
</protein>
<dbReference type="RefSeq" id="WP_093100236.1">
    <property type="nucleotide sequence ID" value="NZ_FNGK01000006.1"/>
</dbReference>
<keyword evidence="1" id="KW-0813">Transport</keyword>
<gene>
    <name evidence="5" type="primary">ecsA_2</name>
    <name evidence="5" type="ORF">SAMEA4412673_03250</name>
</gene>
<evidence type="ECO:0000256" key="3">
    <source>
        <dbReference type="ARBA" id="ARBA00022840"/>
    </source>
</evidence>
<evidence type="ECO:0000259" key="4">
    <source>
        <dbReference type="PROSITE" id="PS50893"/>
    </source>
</evidence>
<dbReference type="InterPro" id="IPR027417">
    <property type="entry name" value="P-loop_NTPase"/>
</dbReference>
<dbReference type="PANTHER" id="PTHR42939">
    <property type="entry name" value="ABC TRANSPORTER ATP-BINDING PROTEIN ALBC-RELATED"/>
    <property type="match status" value="1"/>
</dbReference>
<keyword evidence="2" id="KW-0547">Nucleotide-binding</keyword>
<dbReference type="CDD" id="cd03230">
    <property type="entry name" value="ABC_DR_subfamily_A"/>
    <property type="match status" value="1"/>
</dbReference>
<proteinExistence type="predicted"/>
<accession>A0AAJ4XDU0</accession>
<dbReference type="GO" id="GO:0016887">
    <property type="term" value="F:ATP hydrolysis activity"/>
    <property type="evidence" value="ECO:0007669"/>
    <property type="project" value="InterPro"/>
</dbReference>
<dbReference type="SUPFAM" id="SSF52540">
    <property type="entry name" value="P-loop containing nucleoside triphosphate hydrolases"/>
    <property type="match status" value="1"/>
</dbReference>
<dbReference type="KEGG" id="smiz:4412673_03250"/>
<evidence type="ECO:0000256" key="2">
    <source>
        <dbReference type="ARBA" id="ARBA00022741"/>
    </source>
</evidence>
<dbReference type="AlphaFoldDB" id="A0AAJ4XDU0"/>
<name>A0AAJ4XDU0_9SPHI</name>
<dbReference type="InterPro" id="IPR051782">
    <property type="entry name" value="ABC_Transporter_VariousFunc"/>
</dbReference>
<dbReference type="Pfam" id="PF00005">
    <property type="entry name" value="ABC_tran"/>
    <property type="match status" value="1"/>
</dbReference>
<evidence type="ECO:0000313" key="6">
    <source>
        <dbReference type="Proteomes" id="UP000215355"/>
    </source>
</evidence>
<dbReference type="Proteomes" id="UP000215355">
    <property type="component" value="Chromosome 1"/>
</dbReference>
<organism evidence="5 6">
    <name type="scientific">Sphingobacterium mizutaii</name>
    <dbReference type="NCBI Taxonomy" id="1010"/>
    <lineage>
        <taxon>Bacteria</taxon>
        <taxon>Pseudomonadati</taxon>
        <taxon>Bacteroidota</taxon>
        <taxon>Sphingobacteriia</taxon>
        <taxon>Sphingobacteriales</taxon>
        <taxon>Sphingobacteriaceae</taxon>
        <taxon>Sphingobacterium</taxon>
    </lineage>
</organism>
<dbReference type="InterPro" id="IPR003593">
    <property type="entry name" value="AAA+_ATPase"/>
</dbReference>
<dbReference type="PANTHER" id="PTHR42939:SF1">
    <property type="entry name" value="ABC TRANSPORTER ATP-BINDING PROTEIN ALBC-RELATED"/>
    <property type="match status" value="1"/>
</dbReference>
<dbReference type="SMART" id="SM00382">
    <property type="entry name" value="AAA"/>
    <property type="match status" value="1"/>
</dbReference>
<dbReference type="GO" id="GO:0005524">
    <property type="term" value="F:ATP binding"/>
    <property type="evidence" value="ECO:0007669"/>
    <property type="project" value="UniProtKB-KW"/>
</dbReference>
<dbReference type="InterPro" id="IPR003439">
    <property type="entry name" value="ABC_transporter-like_ATP-bd"/>
</dbReference>
<dbReference type="PROSITE" id="PS50893">
    <property type="entry name" value="ABC_TRANSPORTER_2"/>
    <property type="match status" value="1"/>
</dbReference>
<keyword evidence="3 5" id="KW-0067">ATP-binding</keyword>
<evidence type="ECO:0000313" key="5">
    <source>
        <dbReference type="EMBL" id="SNV55942.1"/>
    </source>
</evidence>
<evidence type="ECO:0000256" key="1">
    <source>
        <dbReference type="ARBA" id="ARBA00022448"/>
    </source>
</evidence>
<reference evidence="5 6" key="1">
    <citation type="submission" date="2017-06" db="EMBL/GenBank/DDBJ databases">
        <authorList>
            <consortium name="Pathogen Informatics"/>
        </authorList>
    </citation>
    <scope>NUCLEOTIDE SEQUENCE [LARGE SCALE GENOMIC DNA]</scope>
    <source>
        <strain evidence="5 6">NCTC12149</strain>
    </source>
</reference>